<dbReference type="PANTHER" id="PTHR43272">
    <property type="entry name" value="LONG-CHAIN-FATTY-ACID--COA LIGASE"/>
    <property type="match status" value="1"/>
</dbReference>
<dbReference type="VEuPathDB" id="VectorBase:HLOH_053470"/>
<dbReference type="AlphaFoldDB" id="A0A9J6G941"/>
<keyword evidence="3" id="KW-0547">Nucleotide-binding</keyword>
<dbReference type="GO" id="GO:0005783">
    <property type="term" value="C:endoplasmic reticulum"/>
    <property type="evidence" value="ECO:0007669"/>
    <property type="project" value="TreeGrafter"/>
</dbReference>
<dbReference type="GO" id="GO:0035336">
    <property type="term" value="P:long-chain fatty-acyl-CoA metabolic process"/>
    <property type="evidence" value="ECO:0007669"/>
    <property type="project" value="TreeGrafter"/>
</dbReference>
<reference evidence="9 10" key="1">
    <citation type="journal article" date="2020" name="Cell">
        <title>Large-Scale Comparative Analyses of Tick Genomes Elucidate Their Genetic Diversity and Vector Capacities.</title>
        <authorList>
            <consortium name="Tick Genome and Microbiome Consortium (TIGMIC)"/>
            <person name="Jia N."/>
            <person name="Wang J."/>
            <person name="Shi W."/>
            <person name="Du L."/>
            <person name="Sun Y."/>
            <person name="Zhan W."/>
            <person name="Jiang J.F."/>
            <person name="Wang Q."/>
            <person name="Zhang B."/>
            <person name="Ji P."/>
            <person name="Bell-Sakyi L."/>
            <person name="Cui X.M."/>
            <person name="Yuan T.T."/>
            <person name="Jiang B.G."/>
            <person name="Yang W.F."/>
            <person name="Lam T.T."/>
            <person name="Chang Q.C."/>
            <person name="Ding S.J."/>
            <person name="Wang X.J."/>
            <person name="Zhu J.G."/>
            <person name="Ruan X.D."/>
            <person name="Zhao L."/>
            <person name="Wei J.T."/>
            <person name="Ye R.Z."/>
            <person name="Que T.C."/>
            <person name="Du C.H."/>
            <person name="Zhou Y.H."/>
            <person name="Cheng J.X."/>
            <person name="Dai P.F."/>
            <person name="Guo W.B."/>
            <person name="Han X.H."/>
            <person name="Huang E.J."/>
            <person name="Li L.F."/>
            <person name="Wei W."/>
            <person name="Gao Y.C."/>
            <person name="Liu J.Z."/>
            <person name="Shao H.Z."/>
            <person name="Wang X."/>
            <person name="Wang C.C."/>
            <person name="Yang T.C."/>
            <person name="Huo Q.B."/>
            <person name="Li W."/>
            <person name="Chen H.Y."/>
            <person name="Chen S.E."/>
            <person name="Zhou L.G."/>
            <person name="Ni X.B."/>
            <person name="Tian J.H."/>
            <person name="Sheng Y."/>
            <person name="Liu T."/>
            <person name="Pan Y.S."/>
            <person name="Xia L.Y."/>
            <person name="Li J."/>
            <person name="Zhao F."/>
            <person name="Cao W.C."/>
        </authorList>
    </citation>
    <scope>NUCLEOTIDE SEQUENCE [LARGE SCALE GENOMIC DNA]</scope>
    <source>
        <strain evidence="9">HaeL-2018</strain>
    </source>
</reference>
<dbReference type="Gene3D" id="3.40.50.12780">
    <property type="entry name" value="N-terminal domain of ligase-like"/>
    <property type="match status" value="1"/>
</dbReference>
<evidence type="ECO:0000256" key="5">
    <source>
        <dbReference type="ARBA" id="ARBA00022840"/>
    </source>
</evidence>
<evidence type="ECO:0000256" key="1">
    <source>
        <dbReference type="ARBA" id="ARBA00006432"/>
    </source>
</evidence>
<evidence type="ECO:0000256" key="2">
    <source>
        <dbReference type="ARBA" id="ARBA00022598"/>
    </source>
</evidence>
<evidence type="ECO:0000313" key="10">
    <source>
        <dbReference type="Proteomes" id="UP000821853"/>
    </source>
</evidence>
<evidence type="ECO:0000256" key="4">
    <source>
        <dbReference type="ARBA" id="ARBA00022832"/>
    </source>
</evidence>
<evidence type="ECO:0000259" key="8">
    <source>
        <dbReference type="Pfam" id="PF00501"/>
    </source>
</evidence>
<evidence type="ECO:0000256" key="7">
    <source>
        <dbReference type="ARBA" id="ARBA00026121"/>
    </source>
</evidence>
<keyword evidence="4" id="KW-0276">Fatty acid metabolism</keyword>
<evidence type="ECO:0000256" key="3">
    <source>
        <dbReference type="ARBA" id="ARBA00022741"/>
    </source>
</evidence>
<dbReference type="InterPro" id="IPR045851">
    <property type="entry name" value="AMP-bd_C_sf"/>
</dbReference>
<evidence type="ECO:0000313" key="9">
    <source>
        <dbReference type="EMBL" id="KAH9371233.1"/>
    </source>
</evidence>
<dbReference type="GO" id="GO:0030182">
    <property type="term" value="P:neuron differentiation"/>
    <property type="evidence" value="ECO:0007669"/>
    <property type="project" value="TreeGrafter"/>
</dbReference>
<comment type="catalytic activity">
    <reaction evidence="6">
        <text>a long-chain fatty acid + ATP + CoA = a long-chain fatty acyl-CoA + AMP + diphosphate</text>
        <dbReference type="Rhea" id="RHEA:15421"/>
        <dbReference type="ChEBI" id="CHEBI:30616"/>
        <dbReference type="ChEBI" id="CHEBI:33019"/>
        <dbReference type="ChEBI" id="CHEBI:57287"/>
        <dbReference type="ChEBI" id="CHEBI:57560"/>
        <dbReference type="ChEBI" id="CHEBI:83139"/>
        <dbReference type="ChEBI" id="CHEBI:456215"/>
        <dbReference type="EC" id="6.2.1.3"/>
    </reaction>
    <physiologicalReaction direction="left-to-right" evidence="6">
        <dbReference type="Rhea" id="RHEA:15422"/>
    </physiologicalReaction>
</comment>
<sequence>MENSASALRDGAEGLVVNDVCFAGSVVIAGGGLVVPPNERLSRRHEGIESLCFSMSNLGLDIALGLIKVLVSAYDVVTLPVYFVCQRPWDYWRKKKLAFAKCAIEGDPSAPYVRTHSNGLDCLNGIRTMDELTRKAVHTFGDRPCLGSREVLGESEEKQADGKVFKKLVLGDYKWLSYNEVDRKIDLIGRGLMAHGVRPRQNVVILAETRIEWMLAAQACLRINIPVVTLYATLGEDGIIHGINETEATHLITSHDLMPRIAKIVHQIPSLTTIIYMENPVAKVPPVVPEGLRAVPFSKLEESGRTADAELRGETPTTDDIAIIMYTSGSTGVPKGVMITQGNIVTTARGFSVICKDVGGTDSYIAYLPLAHVLELAAECLSFALGARIGYSSPLTLTDKSTGIKKGCLGDATLLKPTIMVSVPSITEVASARGPFFRKFFEYVIAYKSFWLRLGFNTPLLNRLVFRKMQALLGGRLKVIATGSAPLSADTHEFIQACLDCYVVQGYGLTETAAGATIMDLDDMSFGRVGAPLVGCYIRLVDWDEANYHITDKPYPRGEILVGGPCITKGYYKNEALTNECYRQEDGIRWFYTGDIGEMYPDGTVKIIDRKKDLVKLQFGEYISLGKVETELKTCPLIDNLCVYGSSFHTYLVALVAPNPKQLQVLADKLGRGSLTFDQLCRDPEVVRAAADMIISHARRANLQKMEIPTKVKLCHEDWQPDTGLVTAAYKIRRKKIQQFYQQDIDELYEVSLRPSKSS</sequence>
<protein>
    <recommendedName>
        <fullName evidence="7">long-chain-fatty-acid--CoA ligase</fullName>
        <ecNumber evidence="7">6.2.1.3</ecNumber>
    </recommendedName>
</protein>
<dbReference type="GO" id="GO:0005811">
    <property type="term" value="C:lipid droplet"/>
    <property type="evidence" value="ECO:0007669"/>
    <property type="project" value="TreeGrafter"/>
</dbReference>
<keyword evidence="5" id="KW-0067">ATP-binding</keyword>
<name>A0A9J6G941_HAELO</name>
<evidence type="ECO:0000256" key="6">
    <source>
        <dbReference type="ARBA" id="ARBA00024484"/>
    </source>
</evidence>
<dbReference type="GO" id="GO:0005886">
    <property type="term" value="C:plasma membrane"/>
    <property type="evidence" value="ECO:0007669"/>
    <property type="project" value="TreeGrafter"/>
</dbReference>
<dbReference type="PANTHER" id="PTHR43272:SF83">
    <property type="entry name" value="ACYL-COA SYNTHETASE LONG-CHAIN, ISOFORM J"/>
    <property type="match status" value="1"/>
</dbReference>
<dbReference type="SUPFAM" id="SSF56801">
    <property type="entry name" value="Acetyl-CoA synthetase-like"/>
    <property type="match status" value="1"/>
</dbReference>
<dbReference type="Proteomes" id="UP000821853">
    <property type="component" value="Chromosome 3"/>
</dbReference>
<dbReference type="Gene3D" id="3.30.300.30">
    <property type="match status" value="1"/>
</dbReference>
<dbReference type="OrthoDB" id="1700726at2759"/>
<dbReference type="Pfam" id="PF00501">
    <property type="entry name" value="AMP-binding"/>
    <property type="match status" value="1"/>
</dbReference>
<dbReference type="PROSITE" id="PS00455">
    <property type="entry name" value="AMP_BINDING"/>
    <property type="match status" value="1"/>
</dbReference>
<dbReference type="EC" id="6.2.1.3" evidence="7"/>
<organism evidence="9 10">
    <name type="scientific">Haemaphysalis longicornis</name>
    <name type="common">Bush tick</name>
    <dbReference type="NCBI Taxonomy" id="44386"/>
    <lineage>
        <taxon>Eukaryota</taxon>
        <taxon>Metazoa</taxon>
        <taxon>Ecdysozoa</taxon>
        <taxon>Arthropoda</taxon>
        <taxon>Chelicerata</taxon>
        <taxon>Arachnida</taxon>
        <taxon>Acari</taxon>
        <taxon>Parasitiformes</taxon>
        <taxon>Ixodida</taxon>
        <taxon>Ixodoidea</taxon>
        <taxon>Ixodidae</taxon>
        <taxon>Haemaphysalinae</taxon>
        <taxon>Haemaphysalis</taxon>
    </lineage>
</organism>
<dbReference type="InterPro" id="IPR000873">
    <property type="entry name" value="AMP-dep_synth/lig_dom"/>
</dbReference>
<comment type="caution">
    <text evidence="9">The sequence shown here is derived from an EMBL/GenBank/DDBJ whole genome shotgun (WGS) entry which is preliminary data.</text>
</comment>
<gene>
    <name evidence="9" type="ORF">HPB48_013522</name>
</gene>
<dbReference type="OMA" id="CESKELC"/>
<proteinExistence type="inferred from homology"/>
<accession>A0A9J6G941</accession>
<dbReference type="InterPro" id="IPR042099">
    <property type="entry name" value="ANL_N_sf"/>
</dbReference>
<keyword evidence="4" id="KW-0443">Lipid metabolism</keyword>
<feature type="domain" description="AMP-dependent synthetase/ligase" evidence="8">
    <location>
        <begin position="159"/>
        <end position="572"/>
    </location>
</feature>
<dbReference type="InterPro" id="IPR020845">
    <property type="entry name" value="AMP-binding_CS"/>
</dbReference>
<comment type="similarity">
    <text evidence="1">Belongs to the ATP-dependent AMP-binding enzyme family.</text>
</comment>
<dbReference type="GO" id="GO:0005524">
    <property type="term" value="F:ATP binding"/>
    <property type="evidence" value="ECO:0007669"/>
    <property type="project" value="UniProtKB-KW"/>
</dbReference>
<keyword evidence="10" id="KW-1185">Reference proteome</keyword>
<dbReference type="EMBL" id="JABSTR010000005">
    <property type="protein sequence ID" value="KAH9371233.1"/>
    <property type="molecule type" value="Genomic_DNA"/>
</dbReference>
<dbReference type="GO" id="GO:0090433">
    <property type="term" value="F:palmitoyl-CoA ligase activity"/>
    <property type="evidence" value="ECO:0007669"/>
    <property type="project" value="TreeGrafter"/>
</dbReference>
<keyword evidence="2" id="KW-0436">Ligase</keyword>